<dbReference type="PANTHER" id="PTHR46135:SF3">
    <property type="entry name" value="NME_NM23 FAMILY MEMBER 8"/>
    <property type="match status" value="1"/>
</dbReference>
<dbReference type="AlphaFoldDB" id="A0A5B8MY68"/>
<dbReference type="Pfam" id="PF00085">
    <property type="entry name" value="Thioredoxin"/>
    <property type="match status" value="1"/>
</dbReference>
<dbReference type="SUPFAM" id="SSF52833">
    <property type="entry name" value="Thioredoxin-like"/>
    <property type="match status" value="1"/>
</dbReference>
<dbReference type="OrthoDB" id="10263751at2759"/>
<proteinExistence type="predicted"/>
<dbReference type="InterPro" id="IPR036249">
    <property type="entry name" value="Thioredoxin-like_sf"/>
</dbReference>
<dbReference type="PANTHER" id="PTHR46135">
    <property type="entry name" value="NME/NM23 FAMILY MEMBER 8"/>
    <property type="match status" value="1"/>
</dbReference>
<dbReference type="InterPro" id="IPR017937">
    <property type="entry name" value="Thioredoxin_CS"/>
</dbReference>
<protein>
    <recommendedName>
        <fullName evidence="1">Thioredoxin domain-containing protein</fullName>
    </recommendedName>
</protein>
<feature type="domain" description="Thioredoxin" evidence="1">
    <location>
        <begin position="15"/>
        <end position="105"/>
    </location>
</feature>
<accession>A0A5B8MY68</accession>
<dbReference type="EMBL" id="CP031046">
    <property type="protein sequence ID" value="QDZ24470.1"/>
    <property type="molecule type" value="Genomic_DNA"/>
</dbReference>
<dbReference type="InterPro" id="IPR013766">
    <property type="entry name" value="Thioredoxin_domain"/>
</dbReference>
<dbReference type="STRING" id="1764295.A0A5B8MY68"/>
<evidence type="ECO:0000313" key="2">
    <source>
        <dbReference type="EMBL" id="QDZ24470.1"/>
    </source>
</evidence>
<gene>
    <name evidence="2" type="ORF">A3770_13p69880</name>
</gene>
<dbReference type="Proteomes" id="UP000316726">
    <property type="component" value="Chromosome 13"/>
</dbReference>
<evidence type="ECO:0000259" key="1">
    <source>
        <dbReference type="Pfam" id="PF00085"/>
    </source>
</evidence>
<dbReference type="PROSITE" id="PS00194">
    <property type="entry name" value="THIOREDOXIN_1"/>
    <property type="match status" value="1"/>
</dbReference>
<name>A0A5B8MY68_9CHLO</name>
<dbReference type="InterPro" id="IPR051766">
    <property type="entry name" value="TXND_domain-containing"/>
</dbReference>
<reference evidence="2 3" key="1">
    <citation type="submission" date="2018-07" db="EMBL/GenBank/DDBJ databases">
        <title>The complete nuclear genome of the prasinophyte Chloropicon primus (CCMP1205).</title>
        <authorList>
            <person name="Pombert J.-F."/>
            <person name="Otis C."/>
            <person name="Turmel M."/>
            <person name="Lemieux C."/>
        </authorList>
    </citation>
    <scope>NUCLEOTIDE SEQUENCE [LARGE SCALE GENOMIC DNA]</scope>
    <source>
        <strain evidence="2 3">CCMP1205</strain>
    </source>
</reference>
<organism evidence="2 3">
    <name type="scientific">Chloropicon primus</name>
    <dbReference type="NCBI Taxonomy" id="1764295"/>
    <lineage>
        <taxon>Eukaryota</taxon>
        <taxon>Viridiplantae</taxon>
        <taxon>Chlorophyta</taxon>
        <taxon>Chloropicophyceae</taxon>
        <taxon>Chloropicales</taxon>
        <taxon>Chloropicaceae</taxon>
        <taxon>Chloropicon</taxon>
    </lineage>
</organism>
<dbReference type="Gene3D" id="3.40.30.10">
    <property type="entry name" value="Glutaredoxin"/>
    <property type="match status" value="1"/>
</dbReference>
<sequence length="143" mass="16129">MPAGASDSYFVEVEDSEALDEKLCEKGIKVIEVYSDWCGPCKSIVEMLDQERKETDDPVSLQFLRCKASSVEDFKESDNRSQPLFFVYNNGTQVAQIEGPDGPAFIKAIKDNFPQPDASVQDLEDNPKFVARRERLKTQAKET</sequence>
<keyword evidence="3" id="KW-1185">Reference proteome</keyword>
<evidence type="ECO:0000313" key="3">
    <source>
        <dbReference type="Proteomes" id="UP000316726"/>
    </source>
</evidence>